<dbReference type="EMBL" id="JAXQNO010000007">
    <property type="protein sequence ID" value="KAK4794022.1"/>
    <property type="molecule type" value="Genomic_DNA"/>
</dbReference>
<feature type="region of interest" description="Disordered" evidence="7">
    <location>
        <begin position="350"/>
        <end position="380"/>
    </location>
</feature>
<dbReference type="GO" id="GO:0051536">
    <property type="term" value="F:iron-sulfur cluster binding"/>
    <property type="evidence" value="ECO:0007669"/>
    <property type="project" value="UniProtKB-KW"/>
</dbReference>
<keyword evidence="5" id="KW-0408">Iron</keyword>
<protein>
    <recommendedName>
        <fullName evidence="10">2-(3-amino-3-carboxypropyl)histidine synthase subunit 2</fullName>
    </recommendedName>
</protein>
<evidence type="ECO:0000313" key="8">
    <source>
        <dbReference type="EMBL" id="KAK4794022.1"/>
    </source>
</evidence>
<dbReference type="Gene3D" id="3.40.50.11860">
    <property type="entry name" value="Diphthamide synthesis DPH1/DPH2 domain 3"/>
    <property type="match status" value="1"/>
</dbReference>
<gene>
    <name evidence="8" type="ORF">SAY86_012016</name>
</gene>
<keyword evidence="6" id="KW-0411">Iron-sulfur</keyword>
<evidence type="ECO:0000256" key="1">
    <source>
        <dbReference type="ARBA" id="ARBA00001966"/>
    </source>
</evidence>
<evidence type="ECO:0000256" key="3">
    <source>
        <dbReference type="ARBA" id="ARBA00006179"/>
    </source>
</evidence>
<dbReference type="GO" id="GO:0090560">
    <property type="term" value="F:2-(3-amino-3-carboxypropyl)histidine synthase activity"/>
    <property type="evidence" value="ECO:0007669"/>
    <property type="project" value="InterPro"/>
</dbReference>
<dbReference type="PANTHER" id="PTHR10762">
    <property type="entry name" value="DIPHTHAMIDE BIOSYNTHESIS PROTEIN"/>
    <property type="match status" value="1"/>
</dbReference>
<keyword evidence="9" id="KW-1185">Reference proteome</keyword>
<dbReference type="Pfam" id="PF01866">
    <property type="entry name" value="Diphthamide_syn"/>
    <property type="match status" value="1"/>
</dbReference>
<comment type="caution">
    <text evidence="8">The sequence shown here is derived from an EMBL/GenBank/DDBJ whole genome shotgun (WGS) entry which is preliminary data.</text>
</comment>
<keyword evidence="4" id="KW-0479">Metal-binding</keyword>
<dbReference type="PANTHER" id="PTHR10762:SF2">
    <property type="entry name" value="2-(3-AMINO-3-CARBOXYPROPYL)HISTIDINE SYNTHASE SUBUNIT 2"/>
    <property type="match status" value="1"/>
</dbReference>
<dbReference type="AlphaFoldDB" id="A0AAN7LWT7"/>
<comment type="cofactor">
    <cofactor evidence="1">
        <name>[4Fe-4S] cluster</name>
        <dbReference type="ChEBI" id="CHEBI:49883"/>
    </cofactor>
</comment>
<dbReference type="FunFam" id="3.40.50.11860:FF:000001">
    <property type="entry name" value="2-(3-amino-3-carboxypropyl)histidine synthase subunit 2"/>
    <property type="match status" value="1"/>
</dbReference>
<dbReference type="InterPro" id="IPR042265">
    <property type="entry name" value="DPH1/DPH2_3"/>
</dbReference>
<dbReference type="SFLD" id="SFLDS00032">
    <property type="entry name" value="Radical_SAM_3-amino-3-carboxyp"/>
    <property type="match status" value="1"/>
</dbReference>
<name>A0AAN7LWT7_TRANT</name>
<comment type="pathway">
    <text evidence="2">Protein modification; peptidyl-diphthamide biosynthesis.</text>
</comment>
<evidence type="ECO:0000313" key="9">
    <source>
        <dbReference type="Proteomes" id="UP001346149"/>
    </source>
</evidence>
<dbReference type="NCBIfam" id="TIGR00322">
    <property type="entry name" value="diphth2_R"/>
    <property type="match status" value="1"/>
</dbReference>
<proteinExistence type="inferred from homology"/>
<evidence type="ECO:0000256" key="7">
    <source>
        <dbReference type="SAM" id="MobiDB-lite"/>
    </source>
</evidence>
<evidence type="ECO:0008006" key="10">
    <source>
        <dbReference type="Google" id="ProtNLM"/>
    </source>
</evidence>
<accession>A0AAN7LWT7</accession>
<dbReference type="InterPro" id="IPR016435">
    <property type="entry name" value="DPH1/DPH2"/>
</dbReference>
<dbReference type="Proteomes" id="UP001346149">
    <property type="component" value="Unassembled WGS sequence"/>
</dbReference>
<evidence type="ECO:0000256" key="5">
    <source>
        <dbReference type="ARBA" id="ARBA00023004"/>
    </source>
</evidence>
<sequence length="380" mass="42420">MFSTHMTELTALLQVLYGLEYAHIIMHLKEVMLEATSSSVSNIKLNFQVADVTCYTMNPSVNYENSCAALESYVDSFQDDDASASTNNKYRIGGLTWNLPQQRKMGEYLLFWIGDNNSAFENVVLTFNGCEIVRYDATEDHLVTDFTHQLRILKRRYFLVEKAKDANVVGILVGTLGVAGYLHMIDQMKELIMGAGKKAYTLAMGRPNPAKLANFPECDVFIYVSCAQTALLDSREFLAPVITPFEALLAFKSGSQWTGEYVMDFRDMIDLPPFEGGRKPSEEARFSFIQGCYVEDQNMQDNGEEETEGVLALANVTKKVLQLRDRGPNFLSKGMAKSGAEFLATRSYQGLDLEGNSPAPETFVRGRSGRASGYDDETGR</sequence>
<evidence type="ECO:0000256" key="6">
    <source>
        <dbReference type="ARBA" id="ARBA00023014"/>
    </source>
</evidence>
<evidence type="ECO:0000256" key="4">
    <source>
        <dbReference type="ARBA" id="ARBA00022723"/>
    </source>
</evidence>
<dbReference type="GO" id="GO:0046872">
    <property type="term" value="F:metal ion binding"/>
    <property type="evidence" value="ECO:0007669"/>
    <property type="project" value="UniProtKB-KW"/>
</dbReference>
<evidence type="ECO:0000256" key="2">
    <source>
        <dbReference type="ARBA" id="ARBA00005156"/>
    </source>
</evidence>
<organism evidence="8 9">
    <name type="scientific">Trapa natans</name>
    <name type="common">Water chestnut</name>
    <dbReference type="NCBI Taxonomy" id="22666"/>
    <lineage>
        <taxon>Eukaryota</taxon>
        <taxon>Viridiplantae</taxon>
        <taxon>Streptophyta</taxon>
        <taxon>Embryophyta</taxon>
        <taxon>Tracheophyta</taxon>
        <taxon>Spermatophyta</taxon>
        <taxon>Magnoliopsida</taxon>
        <taxon>eudicotyledons</taxon>
        <taxon>Gunneridae</taxon>
        <taxon>Pentapetalae</taxon>
        <taxon>rosids</taxon>
        <taxon>malvids</taxon>
        <taxon>Myrtales</taxon>
        <taxon>Lythraceae</taxon>
        <taxon>Trapa</taxon>
    </lineage>
</organism>
<reference evidence="8 9" key="1">
    <citation type="journal article" date="2023" name="Hortic Res">
        <title>Pangenome of water caltrop reveals structural variations and asymmetric subgenome divergence after allopolyploidization.</title>
        <authorList>
            <person name="Zhang X."/>
            <person name="Chen Y."/>
            <person name="Wang L."/>
            <person name="Yuan Y."/>
            <person name="Fang M."/>
            <person name="Shi L."/>
            <person name="Lu R."/>
            <person name="Comes H.P."/>
            <person name="Ma Y."/>
            <person name="Chen Y."/>
            <person name="Huang G."/>
            <person name="Zhou Y."/>
            <person name="Zheng Z."/>
            <person name="Qiu Y."/>
        </authorList>
    </citation>
    <scope>NUCLEOTIDE SEQUENCE [LARGE SCALE GENOMIC DNA]</scope>
    <source>
        <strain evidence="8">F231</strain>
    </source>
</reference>
<comment type="similarity">
    <text evidence="3">Belongs to the DPH1/DPH2 family. DPH2 subfamily.</text>
</comment>
<dbReference type="GO" id="GO:0017183">
    <property type="term" value="P:protein histidyl modification to diphthamide"/>
    <property type="evidence" value="ECO:0007669"/>
    <property type="project" value="InterPro"/>
</dbReference>